<name>A0A8H3EL50_9LECA</name>
<comment type="caution">
    <text evidence="2">The sequence shown here is derived from an EMBL/GenBank/DDBJ whole genome shotgun (WGS) entry which is preliminary data.</text>
</comment>
<keyword evidence="3" id="KW-1185">Reference proteome</keyword>
<reference evidence="2" key="1">
    <citation type="submission" date="2021-03" db="EMBL/GenBank/DDBJ databases">
        <authorList>
            <person name="Tagirdzhanova G."/>
        </authorList>
    </citation>
    <scope>NUCLEOTIDE SEQUENCE</scope>
</reference>
<dbReference type="AlphaFoldDB" id="A0A8H3EL50"/>
<proteinExistence type="predicted"/>
<sequence length="181" mass="20213">MKLFVFLIYVSSHLASALLLPLNSSVLRLPSQDNSLATEEFNTSTHNLEDNPWPPLPFERSIKNGLSITITAYGDMLSKKYTPNVLQALFPIQLIIQNAGEPSDVLEETTTIGEMKGKVYTEVGFYSLHPPGGIKRSQAADVLHKVWQLVIEYFPAKEITSSTITAEGEELALFRLSFRRT</sequence>
<evidence type="ECO:0000313" key="2">
    <source>
        <dbReference type="EMBL" id="CAF9906047.1"/>
    </source>
</evidence>
<evidence type="ECO:0000256" key="1">
    <source>
        <dbReference type="SAM" id="SignalP"/>
    </source>
</evidence>
<evidence type="ECO:0000313" key="3">
    <source>
        <dbReference type="Proteomes" id="UP000664203"/>
    </source>
</evidence>
<organism evidence="2 3">
    <name type="scientific">Alectoria fallacina</name>
    <dbReference type="NCBI Taxonomy" id="1903189"/>
    <lineage>
        <taxon>Eukaryota</taxon>
        <taxon>Fungi</taxon>
        <taxon>Dikarya</taxon>
        <taxon>Ascomycota</taxon>
        <taxon>Pezizomycotina</taxon>
        <taxon>Lecanoromycetes</taxon>
        <taxon>OSLEUM clade</taxon>
        <taxon>Lecanoromycetidae</taxon>
        <taxon>Lecanorales</taxon>
        <taxon>Lecanorineae</taxon>
        <taxon>Parmeliaceae</taxon>
        <taxon>Alectoria</taxon>
    </lineage>
</organism>
<dbReference type="Proteomes" id="UP000664203">
    <property type="component" value="Unassembled WGS sequence"/>
</dbReference>
<dbReference type="OrthoDB" id="10415902at2759"/>
<dbReference type="EMBL" id="CAJPDR010000015">
    <property type="protein sequence ID" value="CAF9906047.1"/>
    <property type="molecule type" value="Genomic_DNA"/>
</dbReference>
<protein>
    <submittedName>
        <fullName evidence="2">Uncharacterized protein</fullName>
    </submittedName>
</protein>
<gene>
    <name evidence="2" type="ORF">ALECFALPRED_001951</name>
</gene>
<keyword evidence="1" id="KW-0732">Signal</keyword>
<feature type="signal peptide" evidence="1">
    <location>
        <begin position="1"/>
        <end position="17"/>
    </location>
</feature>
<feature type="chain" id="PRO_5034199022" evidence="1">
    <location>
        <begin position="18"/>
        <end position="181"/>
    </location>
</feature>
<accession>A0A8H3EL50</accession>